<evidence type="ECO:0000256" key="7">
    <source>
        <dbReference type="ARBA" id="ARBA00023211"/>
    </source>
</evidence>
<comment type="subunit">
    <text evidence="10">Homodimer.</text>
</comment>
<feature type="binding site" evidence="10">
    <location>
        <position position="68"/>
    </location>
    <ligand>
        <name>Mn(2+)</name>
        <dbReference type="ChEBI" id="CHEBI:29035"/>
    </ligand>
</feature>
<evidence type="ECO:0000256" key="4">
    <source>
        <dbReference type="ARBA" id="ARBA00022490"/>
    </source>
</evidence>
<dbReference type="PANTHER" id="PTHR10885:SF0">
    <property type="entry name" value="ISOPENTENYL-DIPHOSPHATE DELTA-ISOMERASE"/>
    <property type="match status" value="1"/>
</dbReference>
<feature type="binding site" evidence="10">
    <location>
        <position position="86"/>
    </location>
    <ligand>
        <name>Mg(2+)</name>
        <dbReference type="ChEBI" id="CHEBI:18420"/>
    </ligand>
</feature>
<feature type="domain" description="Nudix hydrolase" evidence="11">
    <location>
        <begin position="29"/>
        <end position="161"/>
    </location>
</feature>
<dbReference type="NCBIfam" id="NF002995">
    <property type="entry name" value="PRK03759.1"/>
    <property type="match status" value="1"/>
</dbReference>
<sequence>MPLTEVILVNENDEPTGIMEKQEAHEKGVLHRAISVYIFNSQHQLLLQQRAQGKYHSGGLWSNTCCSHPSPGEDSLLAAHRRLYQEMGLRCPLTPMFTLTYHLPLDNGLIEHEFGHVYFGITDDVPNADPDEAEGFQYLSLEQITRQMDASPEAFTSWFKLTFSRIPAYWAQFYAARNGGASAEEINRRAR</sequence>
<keyword evidence="13" id="KW-1185">Reference proteome</keyword>
<dbReference type="InterPro" id="IPR015797">
    <property type="entry name" value="NUDIX_hydrolase-like_dom_sf"/>
</dbReference>
<dbReference type="EC" id="5.3.3.2" evidence="3 10"/>
<organism evidence="12 13">
    <name type="scientific">Brenneria izadpanahii</name>
    <dbReference type="NCBI Taxonomy" id="2722756"/>
    <lineage>
        <taxon>Bacteria</taxon>
        <taxon>Pseudomonadati</taxon>
        <taxon>Pseudomonadota</taxon>
        <taxon>Gammaproteobacteria</taxon>
        <taxon>Enterobacterales</taxon>
        <taxon>Pectobacteriaceae</taxon>
        <taxon>Brenneria</taxon>
    </lineage>
</organism>
<comment type="pathway">
    <text evidence="1 10">Isoprenoid biosynthesis; dimethylallyl diphosphate biosynthesis; dimethylallyl diphosphate from isopentenyl diphosphate: step 1/1.</text>
</comment>
<comment type="subcellular location">
    <subcellularLocation>
        <location evidence="10">Cytoplasm</location>
    </subcellularLocation>
</comment>
<comment type="cofactor">
    <cofactor evidence="10">
        <name>Mn(2+)</name>
        <dbReference type="ChEBI" id="CHEBI:29035"/>
    </cofactor>
    <text evidence="10">Binds 1 Mn(2+) ion per subunit.</text>
</comment>
<dbReference type="Proteomes" id="UP000671960">
    <property type="component" value="Chromosome"/>
</dbReference>
<dbReference type="HAMAP" id="MF_00202">
    <property type="entry name" value="Idi"/>
    <property type="match status" value="1"/>
</dbReference>
<reference evidence="12 13" key="1">
    <citation type="submission" date="2020-03" db="EMBL/GenBank/DDBJ databases">
        <authorList>
            <person name="Bakhshi Ganjeh M."/>
        </authorList>
    </citation>
    <scope>NUCLEOTIDE SEQUENCE [LARGE SCALE GENOMIC DNA]</scope>
    <source>
        <strain evidence="13">Iran 50</strain>
    </source>
</reference>
<evidence type="ECO:0000256" key="8">
    <source>
        <dbReference type="ARBA" id="ARBA00023229"/>
    </source>
</evidence>
<dbReference type="NCBIfam" id="TIGR02150">
    <property type="entry name" value="IPP_isom_1"/>
    <property type="match status" value="1"/>
</dbReference>
<dbReference type="InterPro" id="IPR011876">
    <property type="entry name" value="IsopentenylPP_isomerase_typ1"/>
</dbReference>
<evidence type="ECO:0000256" key="1">
    <source>
        <dbReference type="ARBA" id="ARBA00004826"/>
    </source>
</evidence>
<feature type="active site" evidence="10">
    <location>
        <position position="66"/>
    </location>
</feature>
<accession>A0ABX7USZ8</accession>
<feature type="binding site" evidence="10">
    <location>
        <position position="25"/>
    </location>
    <ligand>
        <name>Mn(2+)</name>
        <dbReference type="ChEBI" id="CHEBI:29035"/>
    </ligand>
</feature>
<evidence type="ECO:0000256" key="3">
    <source>
        <dbReference type="ARBA" id="ARBA00012057"/>
    </source>
</evidence>
<comment type="cofactor">
    <cofactor evidence="10">
        <name>Mg(2+)</name>
        <dbReference type="ChEBI" id="CHEBI:18420"/>
    </cofactor>
    <text evidence="10">Binds 1 Mg(2+) ion per subunit. The magnesium ion binds only when substrate is bound.</text>
</comment>
<dbReference type="InterPro" id="IPR000086">
    <property type="entry name" value="NUDIX_hydrolase_dom"/>
</dbReference>
<comment type="function">
    <text evidence="10">Catalyzes the 1,3-allylic rearrangement of the homoallylic substrate isopentenyl (IPP) to its highly electrophilic allylic isomer, dimethylallyl diphosphate (DMAPP).</text>
</comment>
<keyword evidence="9 10" id="KW-0413">Isomerase</keyword>
<dbReference type="PIRSF" id="PIRSF018427">
    <property type="entry name" value="Isopntndiph_ism"/>
    <property type="match status" value="1"/>
</dbReference>
<evidence type="ECO:0000256" key="10">
    <source>
        <dbReference type="HAMAP-Rule" id="MF_00202"/>
    </source>
</evidence>
<name>A0ABX7USZ8_9GAMM</name>
<comment type="similarity">
    <text evidence="2 10">Belongs to the IPP isomerase type 1 family.</text>
</comment>
<feature type="binding site" evidence="10">
    <location>
        <position position="31"/>
    </location>
    <ligand>
        <name>Mn(2+)</name>
        <dbReference type="ChEBI" id="CHEBI:29035"/>
    </ligand>
</feature>
<protein>
    <recommendedName>
        <fullName evidence="3 10">Isopentenyl-diphosphate Delta-isomerase</fullName>
        <shortName evidence="10">IPP isomerase</shortName>
        <ecNumber evidence="3 10">5.3.3.2</ecNumber>
    </recommendedName>
    <alternativeName>
        <fullName evidence="10">IPP:DMAPP isomerase</fullName>
    </alternativeName>
    <alternativeName>
        <fullName evidence="10">Isopentenyl pyrophosphate isomerase</fullName>
    </alternativeName>
</protein>
<dbReference type="SUPFAM" id="SSF55811">
    <property type="entry name" value="Nudix"/>
    <property type="match status" value="1"/>
</dbReference>
<dbReference type="GO" id="GO:0004452">
    <property type="term" value="F:isopentenyl-diphosphate delta-isomerase activity"/>
    <property type="evidence" value="ECO:0007669"/>
    <property type="project" value="UniProtKB-EC"/>
</dbReference>
<evidence type="ECO:0000256" key="6">
    <source>
        <dbReference type="ARBA" id="ARBA00022842"/>
    </source>
</evidence>
<dbReference type="Pfam" id="PF00293">
    <property type="entry name" value="NUDIX"/>
    <property type="match status" value="1"/>
</dbReference>
<feature type="active site" evidence="10">
    <location>
        <position position="113"/>
    </location>
</feature>
<evidence type="ECO:0000256" key="5">
    <source>
        <dbReference type="ARBA" id="ARBA00022723"/>
    </source>
</evidence>
<keyword evidence="8 10" id="KW-0414">Isoprene biosynthesis</keyword>
<evidence type="ECO:0000313" key="13">
    <source>
        <dbReference type="Proteomes" id="UP000671960"/>
    </source>
</evidence>
<dbReference type="PANTHER" id="PTHR10885">
    <property type="entry name" value="ISOPENTENYL-DIPHOSPHATE DELTA-ISOMERASE"/>
    <property type="match status" value="1"/>
</dbReference>
<dbReference type="InterPro" id="IPR056375">
    <property type="entry name" value="Idi_bact"/>
</dbReference>
<keyword evidence="7 10" id="KW-0464">Manganese</keyword>
<dbReference type="PROSITE" id="PS51462">
    <property type="entry name" value="NUDIX"/>
    <property type="match status" value="1"/>
</dbReference>
<keyword evidence="5 10" id="KW-0479">Metal-binding</keyword>
<evidence type="ECO:0000256" key="2">
    <source>
        <dbReference type="ARBA" id="ARBA00007579"/>
    </source>
</evidence>
<gene>
    <name evidence="10 12" type="primary">idi</name>
    <name evidence="12" type="ORF">HC231_14010</name>
</gene>
<keyword evidence="4 10" id="KW-0963">Cytoplasm</keyword>
<proteinExistence type="inferred from homology"/>
<keyword evidence="6 10" id="KW-0460">Magnesium</keyword>
<evidence type="ECO:0000256" key="9">
    <source>
        <dbReference type="ARBA" id="ARBA00023235"/>
    </source>
</evidence>
<feature type="binding site" evidence="10">
    <location>
        <position position="111"/>
    </location>
    <ligand>
        <name>Mn(2+)</name>
        <dbReference type="ChEBI" id="CHEBI:29035"/>
    </ligand>
</feature>
<dbReference type="Gene3D" id="3.90.79.10">
    <property type="entry name" value="Nucleoside Triphosphate Pyrophosphohydrolase"/>
    <property type="match status" value="1"/>
</dbReference>
<evidence type="ECO:0000259" key="11">
    <source>
        <dbReference type="PROSITE" id="PS51462"/>
    </source>
</evidence>
<dbReference type="CDD" id="cd02885">
    <property type="entry name" value="NUDIX_IPP_Isomerase"/>
    <property type="match status" value="1"/>
</dbReference>
<dbReference type="RefSeq" id="WP_208227231.1">
    <property type="nucleotide sequence ID" value="NZ_CP050854.1"/>
</dbReference>
<feature type="binding site" evidence="10">
    <location>
        <position position="113"/>
    </location>
    <ligand>
        <name>Mn(2+)</name>
        <dbReference type="ChEBI" id="CHEBI:29035"/>
    </ligand>
</feature>
<comment type="catalytic activity">
    <reaction evidence="10">
        <text>isopentenyl diphosphate = dimethylallyl diphosphate</text>
        <dbReference type="Rhea" id="RHEA:23284"/>
        <dbReference type="ChEBI" id="CHEBI:57623"/>
        <dbReference type="ChEBI" id="CHEBI:128769"/>
        <dbReference type="EC" id="5.3.3.2"/>
    </reaction>
</comment>
<evidence type="ECO:0000313" key="12">
    <source>
        <dbReference type="EMBL" id="QTF08893.1"/>
    </source>
</evidence>
<dbReference type="EMBL" id="CP050854">
    <property type="protein sequence ID" value="QTF08893.1"/>
    <property type="molecule type" value="Genomic_DNA"/>
</dbReference>